<evidence type="ECO:0000313" key="2">
    <source>
        <dbReference type="EMBL" id="VEL39866.1"/>
    </source>
</evidence>
<sequence length="134" mass="14176">MEGGSSEAKCLTGVSPGLPTLGAEAVGLDPTSSPTTPCLAPSSTTNSRATLVCPEPSVSTCRSFASADRLHGGEGTSDYKPLFTRRSEGSGLGQRRHDIHCFSVPEFGNDMPRPQDYNLATPDGADRKQCIWFN</sequence>
<comment type="caution">
    <text evidence="2">The sequence shown here is derived from an EMBL/GenBank/DDBJ whole genome shotgun (WGS) entry which is preliminary data.</text>
</comment>
<dbReference type="AlphaFoldDB" id="A0A448XM37"/>
<feature type="region of interest" description="Disordered" evidence="1">
    <location>
        <begin position="21"/>
        <end position="51"/>
    </location>
</feature>
<feature type="compositionally biased region" description="Polar residues" evidence="1">
    <location>
        <begin position="30"/>
        <end position="49"/>
    </location>
</feature>
<name>A0A448XM37_9PLAT</name>
<evidence type="ECO:0000256" key="1">
    <source>
        <dbReference type="SAM" id="MobiDB-lite"/>
    </source>
</evidence>
<organism evidence="2 3">
    <name type="scientific">Protopolystoma xenopodis</name>
    <dbReference type="NCBI Taxonomy" id="117903"/>
    <lineage>
        <taxon>Eukaryota</taxon>
        <taxon>Metazoa</taxon>
        <taxon>Spiralia</taxon>
        <taxon>Lophotrochozoa</taxon>
        <taxon>Platyhelminthes</taxon>
        <taxon>Monogenea</taxon>
        <taxon>Polyopisthocotylea</taxon>
        <taxon>Polystomatidea</taxon>
        <taxon>Polystomatidae</taxon>
        <taxon>Protopolystoma</taxon>
    </lineage>
</organism>
<gene>
    <name evidence="2" type="ORF">PXEA_LOCUS33306</name>
</gene>
<dbReference type="EMBL" id="CAAALY010262822">
    <property type="protein sequence ID" value="VEL39866.1"/>
    <property type="molecule type" value="Genomic_DNA"/>
</dbReference>
<proteinExistence type="predicted"/>
<dbReference type="Proteomes" id="UP000784294">
    <property type="component" value="Unassembled WGS sequence"/>
</dbReference>
<accession>A0A448XM37</accession>
<feature type="region of interest" description="Disordered" evidence="1">
    <location>
        <begin position="70"/>
        <end position="94"/>
    </location>
</feature>
<evidence type="ECO:0000313" key="3">
    <source>
        <dbReference type="Proteomes" id="UP000784294"/>
    </source>
</evidence>
<reference evidence="2" key="1">
    <citation type="submission" date="2018-11" db="EMBL/GenBank/DDBJ databases">
        <authorList>
            <consortium name="Pathogen Informatics"/>
        </authorList>
    </citation>
    <scope>NUCLEOTIDE SEQUENCE</scope>
</reference>
<protein>
    <submittedName>
        <fullName evidence="2">Uncharacterized protein</fullName>
    </submittedName>
</protein>
<keyword evidence="3" id="KW-1185">Reference proteome</keyword>